<feature type="domain" description="Phenylalanyl tRNA synthetase beta chain core" evidence="2">
    <location>
        <begin position="21"/>
        <end position="76"/>
    </location>
</feature>
<accession>Q7RM06</accession>
<dbReference type="Proteomes" id="UP000008553">
    <property type="component" value="Unassembled WGS sequence"/>
</dbReference>
<sequence length="85" mass="9615">MNDCIILNLFLELFCLFCNVASYDELASYPSFLDERVVNIVLRPQNLIFGIMGVIHPNVLENFSINIPVSAIEINLDALLNVLFI</sequence>
<feature type="chain" id="PRO_5004292257" description="Phenylalanyl tRNA synthetase beta chain core domain-containing protein" evidence="1">
    <location>
        <begin position="23"/>
        <end position="85"/>
    </location>
</feature>
<dbReference type="PaxDb" id="73239-Q7RM06"/>
<feature type="signal peptide" evidence="1">
    <location>
        <begin position="1"/>
        <end position="22"/>
    </location>
</feature>
<dbReference type="EMBL" id="AABL01000653">
    <property type="protein sequence ID" value="EAA21824.1"/>
    <property type="molecule type" value="Genomic_DNA"/>
</dbReference>
<protein>
    <recommendedName>
        <fullName evidence="2">Phenylalanyl tRNA synthetase beta chain core domain-containing protein</fullName>
    </recommendedName>
</protein>
<dbReference type="InParanoid" id="Q7RM06"/>
<dbReference type="SUPFAM" id="SSF55681">
    <property type="entry name" value="Class II aaRS and biotin synthetases"/>
    <property type="match status" value="1"/>
</dbReference>
<evidence type="ECO:0000313" key="3">
    <source>
        <dbReference type="EMBL" id="EAA21824.1"/>
    </source>
</evidence>
<keyword evidence="1" id="KW-0732">Signal</keyword>
<evidence type="ECO:0000256" key="1">
    <source>
        <dbReference type="SAM" id="SignalP"/>
    </source>
</evidence>
<evidence type="ECO:0000259" key="2">
    <source>
        <dbReference type="Pfam" id="PF17759"/>
    </source>
</evidence>
<reference evidence="3 4" key="1">
    <citation type="journal article" date="2002" name="Nature">
        <title>Genome sequence and comparative analysis of the model rodent malaria parasite Plasmodium yoelii yoelii.</title>
        <authorList>
            <person name="Carlton J.M."/>
            <person name="Angiuoli S.V."/>
            <person name="Suh B.B."/>
            <person name="Kooij T.W."/>
            <person name="Pertea M."/>
            <person name="Silva J.C."/>
            <person name="Ermolaeva M.D."/>
            <person name="Allen J.E."/>
            <person name="Selengut J.D."/>
            <person name="Koo H.L."/>
            <person name="Peterson J.D."/>
            <person name="Pop M."/>
            <person name="Kosack D.S."/>
            <person name="Shumway M.F."/>
            <person name="Bidwell S.L."/>
            <person name="Shallom S.J."/>
            <person name="van Aken S.E."/>
            <person name="Riedmuller S.B."/>
            <person name="Feldblyum T.V."/>
            <person name="Cho J.K."/>
            <person name="Quackenbush J."/>
            <person name="Sedegah M."/>
            <person name="Shoaibi A."/>
            <person name="Cummings L.M."/>
            <person name="Florens L."/>
            <person name="Yates J.R."/>
            <person name="Raine J.D."/>
            <person name="Sinden R.E."/>
            <person name="Harris M.A."/>
            <person name="Cunningham D.A."/>
            <person name="Preiser P.R."/>
            <person name="Bergman L.W."/>
            <person name="Vaidya A.B."/>
            <person name="van Lin L.H."/>
            <person name="Janse C.J."/>
            <person name="Waters A.P."/>
            <person name="Smith H.O."/>
            <person name="White O.R."/>
            <person name="Salzberg S.L."/>
            <person name="Venter J.C."/>
            <person name="Fraser C.M."/>
            <person name="Hoffman S.L."/>
            <person name="Gardner M.J."/>
            <person name="Carucci D.J."/>
        </authorList>
    </citation>
    <scope>NUCLEOTIDE SEQUENCE [LARGE SCALE GENOMIC DNA]</scope>
    <source>
        <strain evidence="3 4">17XNL</strain>
    </source>
</reference>
<dbReference type="STRING" id="73239.Q7RM06"/>
<dbReference type="AlphaFoldDB" id="Q7RM06"/>
<evidence type="ECO:0000313" key="4">
    <source>
        <dbReference type="Proteomes" id="UP000008553"/>
    </source>
</evidence>
<comment type="caution">
    <text evidence="3">The sequence shown here is derived from an EMBL/GenBank/DDBJ whole genome shotgun (WGS) entry which is preliminary data.</text>
</comment>
<dbReference type="InterPro" id="IPR045864">
    <property type="entry name" value="aa-tRNA-synth_II/BPL/LPL"/>
</dbReference>
<dbReference type="Pfam" id="PF17759">
    <property type="entry name" value="tRNA_synthFbeta"/>
    <property type="match status" value="1"/>
</dbReference>
<dbReference type="Gene3D" id="3.30.930.10">
    <property type="entry name" value="Bira Bifunctional Protein, Domain 2"/>
    <property type="match status" value="1"/>
</dbReference>
<organism evidence="3 4">
    <name type="scientific">Plasmodium yoelii yoelii</name>
    <dbReference type="NCBI Taxonomy" id="73239"/>
    <lineage>
        <taxon>Eukaryota</taxon>
        <taxon>Sar</taxon>
        <taxon>Alveolata</taxon>
        <taxon>Apicomplexa</taxon>
        <taxon>Aconoidasida</taxon>
        <taxon>Haemosporida</taxon>
        <taxon>Plasmodiidae</taxon>
        <taxon>Plasmodium</taxon>
        <taxon>Plasmodium (Vinckeia)</taxon>
    </lineage>
</organism>
<proteinExistence type="predicted"/>
<dbReference type="InterPro" id="IPR041616">
    <property type="entry name" value="PheRS_beta_core"/>
</dbReference>
<keyword evidence="4" id="KW-1185">Reference proteome</keyword>
<name>Q7RM06_PLAYO</name>
<gene>
    <name evidence="3" type="ORF">PY02382</name>
</gene>